<organism evidence="2 3">
    <name type="scientific">Geoalkalibacter subterraneus</name>
    <dbReference type="NCBI Taxonomy" id="483547"/>
    <lineage>
        <taxon>Bacteria</taxon>
        <taxon>Pseudomonadati</taxon>
        <taxon>Thermodesulfobacteriota</taxon>
        <taxon>Desulfuromonadia</taxon>
        <taxon>Desulfuromonadales</taxon>
        <taxon>Geoalkalibacteraceae</taxon>
        <taxon>Geoalkalibacter</taxon>
    </lineage>
</organism>
<dbReference type="EMBL" id="CP010311">
    <property type="protein sequence ID" value="AJF07387.1"/>
    <property type="molecule type" value="Genomic_DNA"/>
</dbReference>
<dbReference type="AlphaFoldDB" id="A0A0B5FGT6"/>
<feature type="transmembrane region" description="Helical" evidence="1">
    <location>
        <begin position="49"/>
        <end position="66"/>
    </location>
</feature>
<proteinExistence type="predicted"/>
<keyword evidence="1" id="KW-0472">Membrane</keyword>
<evidence type="ECO:0000256" key="1">
    <source>
        <dbReference type="SAM" id="Phobius"/>
    </source>
</evidence>
<feature type="transmembrane region" description="Helical" evidence="1">
    <location>
        <begin position="78"/>
        <end position="95"/>
    </location>
</feature>
<keyword evidence="1" id="KW-1133">Transmembrane helix</keyword>
<dbReference type="Proteomes" id="UP000035036">
    <property type="component" value="Chromosome"/>
</dbReference>
<dbReference type="STRING" id="483547.GSUB_13575"/>
<keyword evidence="3" id="KW-1185">Reference proteome</keyword>
<name>A0A0B5FGT6_9BACT</name>
<accession>A0A0B5FGT6</accession>
<protein>
    <submittedName>
        <fullName evidence="2">Uncharacterized protein</fullName>
    </submittedName>
</protein>
<gene>
    <name evidence="2" type="ORF">GSUB_13575</name>
</gene>
<dbReference type="HOGENOM" id="CLU_140903_0_0_7"/>
<feature type="transmembrane region" description="Helical" evidence="1">
    <location>
        <begin position="115"/>
        <end position="137"/>
    </location>
</feature>
<evidence type="ECO:0000313" key="3">
    <source>
        <dbReference type="Proteomes" id="UP000035036"/>
    </source>
</evidence>
<evidence type="ECO:0000313" key="2">
    <source>
        <dbReference type="EMBL" id="AJF07387.1"/>
    </source>
</evidence>
<reference evidence="2 3" key="1">
    <citation type="journal article" date="2015" name="Genome Announc.">
        <title>Genomes of Geoalkalibacter ferrihydriticus Z-0531T and Geoalkalibacter subterraneus Red1T, Two Haloalkaliphilic Metal-Reducing Deltaproteobacteria.</title>
        <authorList>
            <person name="Badalamenti J.P."/>
            <person name="Krajmalnik-Brown R."/>
            <person name="Torres C.I."/>
            <person name="Bond D.R."/>
        </authorList>
    </citation>
    <scope>NUCLEOTIDE SEQUENCE [LARGE SCALE GENOMIC DNA]</scope>
    <source>
        <strain evidence="2 3">Red1</strain>
    </source>
</reference>
<keyword evidence="1" id="KW-0812">Transmembrane</keyword>
<sequence length="139" mass="15585">MDRKGALLACCFCAGLMGALLASLGLWIAGQWGITAAAGVRLAPEWSFHWLYPRLLHGGLWGLLYYPTVASPRRRRHWIRKGLWIAPLPCAYTLLHAYPKDGLGLLGLSLGNLTPFFILLVWLLWGMGTGFFTRLFWGR</sequence>
<dbReference type="KEGG" id="gsb:GSUB_13575"/>